<feature type="compositionally biased region" description="Low complexity" evidence="1">
    <location>
        <begin position="13"/>
        <end position="27"/>
    </location>
</feature>
<feature type="compositionally biased region" description="Basic and acidic residues" evidence="1">
    <location>
        <begin position="1"/>
        <end position="11"/>
    </location>
</feature>
<name>A0A3S2U411_ORYJA</name>
<dbReference type="Proteomes" id="UP000283210">
    <property type="component" value="Chromosome 16"/>
</dbReference>
<accession>A0A3S2U411</accession>
<protein>
    <submittedName>
        <fullName evidence="2">Uncharacterized protein</fullName>
    </submittedName>
</protein>
<organism evidence="2 3">
    <name type="scientific">Oryzias javanicus</name>
    <name type="common">Javanese ricefish</name>
    <name type="synonym">Aplocheilus javanicus</name>
    <dbReference type="NCBI Taxonomy" id="123683"/>
    <lineage>
        <taxon>Eukaryota</taxon>
        <taxon>Metazoa</taxon>
        <taxon>Chordata</taxon>
        <taxon>Craniata</taxon>
        <taxon>Vertebrata</taxon>
        <taxon>Euteleostomi</taxon>
        <taxon>Actinopterygii</taxon>
        <taxon>Neopterygii</taxon>
        <taxon>Teleostei</taxon>
        <taxon>Neoteleostei</taxon>
        <taxon>Acanthomorphata</taxon>
        <taxon>Ovalentaria</taxon>
        <taxon>Atherinomorphae</taxon>
        <taxon>Beloniformes</taxon>
        <taxon>Adrianichthyidae</taxon>
        <taxon>Oryziinae</taxon>
        <taxon>Oryzias</taxon>
    </lineage>
</organism>
<dbReference type="AlphaFoldDB" id="A0A3S2U411"/>
<keyword evidence="3" id="KW-1185">Reference proteome</keyword>
<dbReference type="EMBL" id="CM012452">
    <property type="protein sequence ID" value="RVE62295.1"/>
    <property type="molecule type" value="Genomic_DNA"/>
</dbReference>
<evidence type="ECO:0000256" key="1">
    <source>
        <dbReference type="SAM" id="MobiDB-lite"/>
    </source>
</evidence>
<evidence type="ECO:0000313" key="3">
    <source>
        <dbReference type="Proteomes" id="UP000283210"/>
    </source>
</evidence>
<sequence length="145" mass="15804">MPLGLAEEHVAKSNGTSTSLNSSLSSLDYDPTLSNPAGSSEEKDAVLNGFPKLPAQDQSHGREAEELSQWQCEFRGQIRALRQWLSCMEMRLPPLDSRTGTEVVHSSPCRETSLGGQRLGNQALLCLSRAARLENCLALEALLHT</sequence>
<evidence type="ECO:0000313" key="2">
    <source>
        <dbReference type="EMBL" id="RVE62295.1"/>
    </source>
</evidence>
<dbReference type="OrthoDB" id="8956862at2759"/>
<reference evidence="2 3" key="1">
    <citation type="submission" date="2018-11" db="EMBL/GenBank/DDBJ databases">
        <authorList>
            <person name="Lopez-Roques C."/>
            <person name="Donnadieu C."/>
            <person name="Bouchez O."/>
            <person name="Klopp C."/>
            <person name="Cabau C."/>
            <person name="Zahm M."/>
        </authorList>
    </citation>
    <scope>NUCLEOTIDE SEQUENCE [LARGE SCALE GENOMIC DNA]</scope>
    <source>
        <strain evidence="2">RS831</strain>
        <tissue evidence="2">Whole body</tissue>
    </source>
</reference>
<gene>
    <name evidence="2" type="ORF">OJAV_G00155720</name>
</gene>
<reference evidence="2 3" key="2">
    <citation type="submission" date="2019-01" db="EMBL/GenBank/DDBJ databases">
        <title>A chromosome length genome reference of the Java medaka (oryzias javanicus).</title>
        <authorList>
            <person name="Herpin A."/>
            <person name="Takehana Y."/>
            <person name="Naruse K."/>
            <person name="Ansai S."/>
            <person name="Kawaguchi M."/>
        </authorList>
    </citation>
    <scope>NUCLEOTIDE SEQUENCE [LARGE SCALE GENOMIC DNA]</scope>
    <source>
        <strain evidence="2">RS831</strain>
        <tissue evidence="2">Whole body</tissue>
    </source>
</reference>
<proteinExistence type="predicted"/>
<feature type="region of interest" description="Disordered" evidence="1">
    <location>
        <begin position="1"/>
        <end position="64"/>
    </location>
</feature>